<protein>
    <submittedName>
        <fullName evidence="1">Uncharacterized protein</fullName>
    </submittedName>
</protein>
<dbReference type="EMBL" id="CASHSV030000109">
    <property type="protein sequence ID" value="CAJ2649969.1"/>
    <property type="molecule type" value="Genomic_DNA"/>
</dbReference>
<sequence length="238" mass="25942">MSIPMLRSSSSSSVPSLPPPSPKSPPEYPDLYGKRREMAKVQMLEREISFLEEELKSVEGLQPASKCCKELADYVVANSDPLLPSNKKNRRSCRFWKWLCRMPCFNLSWICCCCCCCDGLSVHLKLPQCCCSDCKPCSCSSCCSCSNCFPSFSSCCSLPKWSCCCCFSCPKSSNCCKHSCGSGNCCTFPSSCNFGCPSCPSLCSCKCTCTCSCPTCPKVKPGCCCTDSCFNPSCFCCC</sequence>
<accession>A0ACB0JXZ6</accession>
<evidence type="ECO:0000313" key="1">
    <source>
        <dbReference type="EMBL" id="CAJ2649969.1"/>
    </source>
</evidence>
<reference evidence="1" key="1">
    <citation type="submission" date="2023-10" db="EMBL/GenBank/DDBJ databases">
        <authorList>
            <person name="Rodriguez Cubillos JULIANA M."/>
            <person name="De Vega J."/>
        </authorList>
    </citation>
    <scope>NUCLEOTIDE SEQUENCE</scope>
</reference>
<keyword evidence="2" id="KW-1185">Reference proteome</keyword>
<organism evidence="1 2">
    <name type="scientific">Trifolium pratense</name>
    <name type="common">Red clover</name>
    <dbReference type="NCBI Taxonomy" id="57577"/>
    <lineage>
        <taxon>Eukaryota</taxon>
        <taxon>Viridiplantae</taxon>
        <taxon>Streptophyta</taxon>
        <taxon>Embryophyta</taxon>
        <taxon>Tracheophyta</taxon>
        <taxon>Spermatophyta</taxon>
        <taxon>Magnoliopsida</taxon>
        <taxon>eudicotyledons</taxon>
        <taxon>Gunneridae</taxon>
        <taxon>Pentapetalae</taxon>
        <taxon>rosids</taxon>
        <taxon>fabids</taxon>
        <taxon>Fabales</taxon>
        <taxon>Fabaceae</taxon>
        <taxon>Papilionoideae</taxon>
        <taxon>50 kb inversion clade</taxon>
        <taxon>NPAAA clade</taxon>
        <taxon>Hologalegina</taxon>
        <taxon>IRL clade</taxon>
        <taxon>Trifolieae</taxon>
        <taxon>Trifolium</taxon>
    </lineage>
</organism>
<comment type="caution">
    <text evidence="1">The sequence shown here is derived from an EMBL/GenBank/DDBJ whole genome shotgun (WGS) entry which is preliminary data.</text>
</comment>
<name>A0ACB0JXZ6_TRIPR</name>
<proteinExistence type="predicted"/>
<evidence type="ECO:0000313" key="2">
    <source>
        <dbReference type="Proteomes" id="UP001177021"/>
    </source>
</evidence>
<dbReference type="Proteomes" id="UP001177021">
    <property type="component" value="Unassembled WGS sequence"/>
</dbReference>
<gene>
    <name evidence="1" type="ORF">MILVUS5_LOCUS17938</name>
</gene>